<proteinExistence type="predicted"/>
<dbReference type="EMBL" id="SGXF01000005">
    <property type="protein sequence ID" value="RZS94177.1"/>
    <property type="molecule type" value="Genomic_DNA"/>
</dbReference>
<protein>
    <recommendedName>
        <fullName evidence="1">DUF6906 domain-containing protein</fullName>
    </recommendedName>
</protein>
<reference evidence="2 3" key="1">
    <citation type="submission" date="2019-02" db="EMBL/GenBank/DDBJ databases">
        <title>Genomic Encyclopedia of Type Strains, Phase IV (KMG-IV): sequencing the most valuable type-strain genomes for metagenomic binning, comparative biology and taxonomic classification.</title>
        <authorList>
            <person name="Goeker M."/>
        </authorList>
    </citation>
    <scope>NUCLEOTIDE SEQUENCE [LARGE SCALE GENOMIC DNA]</scope>
    <source>
        <strain evidence="2 3">DSM 29486</strain>
    </source>
</reference>
<feature type="domain" description="DUF6906" evidence="1">
    <location>
        <begin position="1"/>
        <end position="50"/>
    </location>
</feature>
<dbReference type="Pfam" id="PF21847">
    <property type="entry name" value="DUF6906"/>
    <property type="match status" value="1"/>
</dbReference>
<dbReference type="AlphaFoldDB" id="A0A4Q7P3F4"/>
<evidence type="ECO:0000313" key="3">
    <source>
        <dbReference type="Proteomes" id="UP000292927"/>
    </source>
</evidence>
<evidence type="ECO:0000313" key="2">
    <source>
        <dbReference type="EMBL" id="RZS94177.1"/>
    </source>
</evidence>
<name>A0A4Q7P3F4_9FIRM</name>
<dbReference type="InterPro" id="IPR054201">
    <property type="entry name" value="DUF6906"/>
</dbReference>
<dbReference type="RefSeq" id="WP_408609017.1">
    <property type="nucleotide sequence ID" value="NZ_SGXF01000005.1"/>
</dbReference>
<comment type="caution">
    <text evidence="2">The sequence shown here is derived from an EMBL/GenBank/DDBJ whole genome shotgun (WGS) entry which is preliminary data.</text>
</comment>
<sequence length="55" mass="6707">MKQPKRLTCEQKRCLSAHSLNWKEWMFVEETEFCYRIINKKTGAIKSVDKFRGRR</sequence>
<keyword evidence="3" id="KW-1185">Reference proteome</keyword>
<organism evidence="2 3">
    <name type="scientific">Cuneatibacter caecimuris</name>
    <dbReference type="NCBI Taxonomy" id="1796618"/>
    <lineage>
        <taxon>Bacteria</taxon>
        <taxon>Bacillati</taxon>
        <taxon>Bacillota</taxon>
        <taxon>Clostridia</taxon>
        <taxon>Lachnospirales</taxon>
        <taxon>Lachnospiraceae</taxon>
        <taxon>Cuneatibacter</taxon>
    </lineage>
</organism>
<accession>A0A4Q7P3F4</accession>
<dbReference type="Proteomes" id="UP000292927">
    <property type="component" value="Unassembled WGS sequence"/>
</dbReference>
<evidence type="ECO:0000259" key="1">
    <source>
        <dbReference type="Pfam" id="PF21847"/>
    </source>
</evidence>
<gene>
    <name evidence="2" type="ORF">EV209_2546</name>
</gene>